<dbReference type="EMBL" id="BMAU01021068">
    <property type="protein sequence ID" value="GFX89196.1"/>
    <property type="molecule type" value="Genomic_DNA"/>
</dbReference>
<evidence type="ECO:0008006" key="3">
    <source>
        <dbReference type="Google" id="ProtNLM"/>
    </source>
</evidence>
<evidence type="ECO:0000313" key="1">
    <source>
        <dbReference type="EMBL" id="GFX89196.1"/>
    </source>
</evidence>
<accession>A0A8X6RCF7</accession>
<organism evidence="1 2">
    <name type="scientific">Trichonephila clavipes</name>
    <name type="common">Golden silk orbweaver</name>
    <name type="synonym">Nephila clavipes</name>
    <dbReference type="NCBI Taxonomy" id="2585209"/>
    <lineage>
        <taxon>Eukaryota</taxon>
        <taxon>Metazoa</taxon>
        <taxon>Ecdysozoa</taxon>
        <taxon>Arthropoda</taxon>
        <taxon>Chelicerata</taxon>
        <taxon>Arachnida</taxon>
        <taxon>Araneae</taxon>
        <taxon>Araneomorphae</taxon>
        <taxon>Entelegynae</taxon>
        <taxon>Araneoidea</taxon>
        <taxon>Nephilidae</taxon>
        <taxon>Trichonephila</taxon>
    </lineage>
</organism>
<gene>
    <name evidence="1" type="primary">NCL1_24318</name>
    <name evidence="1" type="ORF">TNCV_20921</name>
</gene>
<keyword evidence="2" id="KW-1185">Reference proteome</keyword>
<sequence length="145" mass="16350">MSGDEFNNKTAGKGRKKCIISVDDRRTKILCLRDKRILWTSNRSYLRDAIVSVSSKTIRSRLTDGLGLNPGEDMDVCKCIVPSRHGGTLNSRRAARLLVWLVEDEERWEASDHHQNFRPLNWGGPIQIVLSPVCCSKLRVTTGVT</sequence>
<evidence type="ECO:0000313" key="2">
    <source>
        <dbReference type="Proteomes" id="UP000887159"/>
    </source>
</evidence>
<dbReference type="AlphaFoldDB" id="A0A8X6RCF7"/>
<reference evidence="1" key="1">
    <citation type="submission" date="2020-08" db="EMBL/GenBank/DDBJ databases">
        <title>Multicomponent nature underlies the extraordinary mechanical properties of spider dragline silk.</title>
        <authorList>
            <person name="Kono N."/>
            <person name="Nakamura H."/>
            <person name="Mori M."/>
            <person name="Yoshida Y."/>
            <person name="Ohtoshi R."/>
            <person name="Malay A.D."/>
            <person name="Moran D.A.P."/>
            <person name="Tomita M."/>
            <person name="Numata K."/>
            <person name="Arakawa K."/>
        </authorList>
    </citation>
    <scope>NUCLEOTIDE SEQUENCE</scope>
</reference>
<dbReference type="Proteomes" id="UP000887159">
    <property type="component" value="Unassembled WGS sequence"/>
</dbReference>
<proteinExistence type="predicted"/>
<protein>
    <recommendedName>
        <fullName evidence="3">Transposase Tc1-like domain-containing protein</fullName>
    </recommendedName>
</protein>
<name>A0A8X6RCF7_TRICX</name>
<comment type="caution">
    <text evidence="1">The sequence shown here is derived from an EMBL/GenBank/DDBJ whole genome shotgun (WGS) entry which is preliminary data.</text>
</comment>